<gene>
    <name evidence="2" type="ORF">H4687_003042</name>
</gene>
<dbReference type="Gene3D" id="3.30.565.10">
    <property type="entry name" value="Histidine kinase-like ATPase, C-terminal domain"/>
    <property type="match status" value="1"/>
</dbReference>
<name>A0A8I0P7Y9_9ACTN</name>
<dbReference type="Proteomes" id="UP000629287">
    <property type="component" value="Unassembled WGS sequence"/>
</dbReference>
<evidence type="ECO:0000313" key="2">
    <source>
        <dbReference type="EMBL" id="MBE1596913.1"/>
    </source>
</evidence>
<comment type="caution">
    <text evidence="2">The sequence shown here is derived from an EMBL/GenBank/DDBJ whole genome shotgun (WGS) entry which is preliminary data.</text>
</comment>
<evidence type="ECO:0000259" key="1">
    <source>
        <dbReference type="Pfam" id="PF13581"/>
    </source>
</evidence>
<dbReference type="AlphaFoldDB" id="A0A8I0P7Y9"/>
<dbReference type="InterPro" id="IPR003594">
    <property type="entry name" value="HATPase_dom"/>
</dbReference>
<dbReference type="Pfam" id="PF13581">
    <property type="entry name" value="HATPase_c_2"/>
    <property type="match status" value="1"/>
</dbReference>
<sequence length="135" mass="13261">MSGAALLRTEFGAADLPLLRSLVEETCVRAGLAAAVRGVLVQAVAEIATDAVEHGSGAGLVELRVDEGELRCEVTGYGAGPAAGRPTGLGPRLAGALLAGAVPGTGALRVRGTEQGTLVTLSAPLPGSATAPPAR</sequence>
<organism evidence="2 3">
    <name type="scientific">Streptomyces stelliscabiei</name>
    <dbReference type="NCBI Taxonomy" id="146820"/>
    <lineage>
        <taxon>Bacteria</taxon>
        <taxon>Bacillati</taxon>
        <taxon>Actinomycetota</taxon>
        <taxon>Actinomycetes</taxon>
        <taxon>Kitasatosporales</taxon>
        <taxon>Streptomycetaceae</taxon>
        <taxon>Streptomyces</taxon>
    </lineage>
</organism>
<feature type="domain" description="Histidine kinase/HSP90-like ATPase" evidence="1">
    <location>
        <begin position="14"/>
        <end position="82"/>
    </location>
</feature>
<proteinExistence type="predicted"/>
<keyword evidence="3" id="KW-1185">Reference proteome</keyword>
<dbReference type="RefSeq" id="WP_046920142.1">
    <property type="nucleotide sequence ID" value="NZ_JADBGF010000001.1"/>
</dbReference>
<protein>
    <recommendedName>
        <fullName evidence="1">Histidine kinase/HSP90-like ATPase domain-containing protein</fullName>
    </recommendedName>
</protein>
<dbReference type="InterPro" id="IPR036890">
    <property type="entry name" value="HATPase_C_sf"/>
</dbReference>
<dbReference type="EMBL" id="JADBGF010000001">
    <property type="protein sequence ID" value="MBE1596913.1"/>
    <property type="molecule type" value="Genomic_DNA"/>
</dbReference>
<dbReference type="GeneID" id="86827622"/>
<accession>A0A8I0P7Y9</accession>
<reference evidence="2 3" key="1">
    <citation type="submission" date="2020-10" db="EMBL/GenBank/DDBJ databases">
        <title>Sequencing the genomes of 1000 actinobacteria strains.</title>
        <authorList>
            <person name="Klenk H.-P."/>
        </authorList>
    </citation>
    <scope>NUCLEOTIDE SEQUENCE [LARGE SCALE GENOMIC DNA]</scope>
    <source>
        <strain evidence="2 3">DSM 41803</strain>
    </source>
</reference>
<evidence type="ECO:0000313" key="3">
    <source>
        <dbReference type="Proteomes" id="UP000629287"/>
    </source>
</evidence>
<dbReference type="OrthoDB" id="4088450at2"/>
<dbReference type="SUPFAM" id="SSF55874">
    <property type="entry name" value="ATPase domain of HSP90 chaperone/DNA topoisomerase II/histidine kinase"/>
    <property type="match status" value="1"/>
</dbReference>